<dbReference type="Proteomes" id="UP000616724">
    <property type="component" value="Unassembled WGS sequence"/>
</dbReference>
<protein>
    <submittedName>
        <fullName evidence="7">FAD-dependent oxidoreductase</fullName>
    </submittedName>
</protein>
<dbReference type="RefSeq" id="WP_203891078.1">
    <property type="nucleotide sequence ID" value="NZ_BOOH01000021.1"/>
</dbReference>
<keyword evidence="5" id="KW-1133">Transmembrane helix</keyword>
<organism evidence="7 8">
    <name type="scientific">Planobispora longispora</name>
    <dbReference type="NCBI Taxonomy" id="28887"/>
    <lineage>
        <taxon>Bacteria</taxon>
        <taxon>Bacillati</taxon>
        <taxon>Actinomycetota</taxon>
        <taxon>Actinomycetes</taxon>
        <taxon>Streptosporangiales</taxon>
        <taxon>Streptosporangiaceae</taxon>
        <taxon>Planobispora</taxon>
    </lineage>
</organism>
<dbReference type="SUPFAM" id="SSF51905">
    <property type="entry name" value="FAD/NAD(P)-binding domain"/>
    <property type="match status" value="1"/>
</dbReference>
<dbReference type="Gene3D" id="3.50.50.60">
    <property type="entry name" value="FAD/NAD(P)-binding domain"/>
    <property type="match status" value="1"/>
</dbReference>
<keyword evidence="5" id="KW-0472">Membrane</keyword>
<comment type="caution">
    <text evidence="7">The sequence shown here is derived from an EMBL/GenBank/DDBJ whole genome shotgun (WGS) entry which is preliminary data.</text>
</comment>
<dbReference type="PANTHER" id="PTHR43004:SF19">
    <property type="entry name" value="BINDING MONOOXYGENASE, PUTATIVE (JCVI)-RELATED"/>
    <property type="match status" value="1"/>
</dbReference>
<dbReference type="Gene3D" id="3.40.30.120">
    <property type="match status" value="1"/>
</dbReference>
<dbReference type="EMBL" id="BOOH01000021">
    <property type="protein sequence ID" value="GIH76471.1"/>
    <property type="molecule type" value="Genomic_DNA"/>
</dbReference>
<evidence type="ECO:0000259" key="6">
    <source>
        <dbReference type="Pfam" id="PF01494"/>
    </source>
</evidence>
<keyword evidence="8" id="KW-1185">Reference proteome</keyword>
<dbReference type="InterPro" id="IPR002938">
    <property type="entry name" value="FAD-bd"/>
</dbReference>
<dbReference type="Pfam" id="PF21274">
    <property type="entry name" value="Rng_hyd_C"/>
    <property type="match status" value="1"/>
</dbReference>
<evidence type="ECO:0000256" key="5">
    <source>
        <dbReference type="SAM" id="Phobius"/>
    </source>
</evidence>
<evidence type="ECO:0000256" key="1">
    <source>
        <dbReference type="ARBA" id="ARBA00001974"/>
    </source>
</evidence>
<dbReference type="InterPro" id="IPR050641">
    <property type="entry name" value="RIFMO-like"/>
</dbReference>
<dbReference type="AlphaFoldDB" id="A0A8J3W643"/>
<proteinExistence type="predicted"/>
<keyword evidence="2" id="KW-0285">Flavoprotein</keyword>
<gene>
    <name evidence="7" type="ORF">Plo01_29000</name>
</gene>
<dbReference type="PANTHER" id="PTHR43004">
    <property type="entry name" value="TRK SYSTEM POTASSIUM UPTAKE PROTEIN"/>
    <property type="match status" value="1"/>
</dbReference>
<dbReference type="Pfam" id="PF01494">
    <property type="entry name" value="FAD_binding_3"/>
    <property type="match status" value="1"/>
</dbReference>
<evidence type="ECO:0000256" key="3">
    <source>
        <dbReference type="ARBA" id="ARBA00022827"/>
    </source>
</evidence>
<dbReference type="GO" id="GO:0016709">
    <property type="term" value="F:oxidoreductase activity, acting on paired donors, with incorporation or reduction of molecular oxygen, NAD(P)H as one donor, and incorporation of one atom of oxygen"/>
    <property type="evidence" value="ECO:0007669"/>
    <property type="project" value="UniProtKB-ARBA"/>
</dbReference>
<feature type="domain" description="FAD-binding" evidence="6">
    <location>
        <begin position="12"/>
        <end position="367"/>
    </location>
</feature>
<dbReference type="Gene3D" id="3.30.9.10">
    <property type="entry name" value="D-Amino Acid Oxidase, subunit A, domain 2"/>
    <property type="match status" value="1"/>
</dbReference>
<evidence type="ECO:0000256" key="2">
    <source>
        <dbReference type="ARBA" id="ARBA00022630"/>
    </source>
</evidence>
<accession>A0A8J3W643</accession>
<dbReference type="GO" id="GO:0071949">
    <property type="term" value="F:FAD binding"/>
    <property type="evidence" value="ECO:0007669"/>
    <property type="project" value="InterPro"/>
</dbReference>
<comment type="cofactor">
    <cofactor evidence="1">
        <name>FAD</name>
        <dbReference type="ChEBI" id="CHEBI:57692"/>
    </cofactor>
</comment>
<dbReference type="PRINTS" id="PR00420">
    <property type="entry name" value="RNGMNOXGNASE"/>
</dbReference>
<feature type="transmembrane region" description="Helical" evidence="5">
    <location>
        <begin position="12"/>
        <end position="32"/>
    </location>
</feature>
<dbReference type="InterPro" id="IPR036188">
    <property type="entry name" value="FAD/NAD-bd_sf"/>
</dbReference>
<evidence type="ECO:0000313" key="7">
    <source>
        <dbReference type="EMBL" id="GIH76471.1"/>
    </source>
</evidence>
<evidence type="ECO:0000313" key="8">
    <source>
        <dbReference type="Proteomes" id="UP000616724"/>
    </source>
</evidence>
<reference evidence="7 8" key="1">
    <citation type="submission" date="2021-01" db="EMBL/GenBank/DDBJ databases">
        <title>Whole genome shotgun sequence of Planobispora longispora NBRC 13918.</title>
        <authorList>
            <person name="Komaki H."/>
            <person name="Tamura T."/>
        </authorList>
    </citation>
    <scope>NUCLEOTIDE SEQUENCE [LARGE SCALE GENOMIC DNA]</scope>
    <source>
        <strain evidence="7 8">NBRC 13918</strain>
    </source>
</reference>
<keyword evidence="3" id="KW-0274">FAD</keyword>
<sequence>MQSNSGHPVERVPVLIVGAGYAGLSAAALLAWRGVPVLLVERHAGTSVQPKAFGVNQRAMELLRPVPGLERALVEIAEGVGDGDMRIAIAADLSDPEPQVIFSTHGGDYDFLAEITPVPTVGAPQSQVERALRAAAEDLGAELRFSTELLSLEQDDSGVTALLRDCATGAETRVRADYLVAADGHRSPVRERLGIPVTGRGELGRLCSIMFDADLTGLAPDREVTLWYLQNETFSGVIITGTGAGSHVLGVNYDPARGESEADFTDERCVELVRRATGRPGLEVKLLDRTSFAMAHVLAGRYRQGRVFLAGDAAHTMPPTGGQGGSTALQDGCDLAWRLWLVLSGQAGEGLLDAYDAERRPIGTLTADAQLANLGVRMPPAMRVDYPEPLADPFAAIIGYRYHSPIVVGEPGDDGSLLEDPREPTGRPGSRAPHVVLEREGGTISAHDLFGSGFVLLAGAGGGEWARAAVSAADRLGVRLTAYRIGRDLTDPAGAWERRYGVRADGAVLVRPDGYVAWRSRETAGDPEGVLEGVLTRVLARPAR</sequence>
<evidence type="ECO:0000256" key="4">
    <source>
        <dbReference type="SAM" id="MobiDB-lite"/>
    </source>
</evidence>
<feature type="region of interest" description="Disordered" evidence="4">
    <location>
        <begin position="411"/>
        <end position="433"/>
    </location>
</feature>
<keyword evidence="5" id="KW-0812">Transmembrane</keyword>
<name>A0A8J3W643_9ACTN</name>